<name>A0A3M7SZI6_BRAPC</name>
<dbReference type="EMBL" id="REGN01000537">
    <property type="protein sequence ID" value="RNA41166.1"/>
    <property type="molecule type" value="Genomic_DNA"/>
</dbReference>
<reference evidence="1 2" key="1">
    <citation type="journal article" date="2018" name="Sci. Rep.">
        <title>Genomic signatures of local adaptation to the degree of environmental predictability in rotifers.</title>
        <authorList>
            <person name="Franch-Gras L."/>
            <person name="Hahn C."/>
            <person name="Garcia-Roger E.M."/>
            <person name="Carmona M.J."/>
            <person name="Serra M."/>
            <person name="Gomez A."/>
        </authorList>
    </citation>
    <scope>NUCLEOTIDE SEQUENCE [LARGE SCALE GENOMIC DNA]</scope>
    <source>
        <strain evidence="1">HYR1</strain>
    </source>
</reference>
<accession>A0A3M7SZI6</accession>
<sequence>MSKIVKSLVDPLLEMNSKAIKVDIIQGSVVAFYLWFNLGSNTTNCLTIGTIFLIPKYCKLNQTEPFPSQYIVIMFPAVSSPDILGSASNLKPINFPMLSHPFDNCSLVKKWASLADSPSKPKISGRNFTSDENLLAETLEFVLSAFPIDRFKRPFSVNHFPNGPSPLLSMLCHHKSVEWHSNEYRLQPKRNAQI</sequence>
<dbReference type="Proteomes" id="UP000276133">
    <property type="component" value="Unassembled WGS sequence"/>
</dbReference>
<evidence type="ECO:0000313" key="2">
    <source>
        <dbReference type="Proteomes" id="UP000276133"/>
    </source>
</evidence>
<organism evidence="1 2">
    <name type="scientific">Brachionus plicatilis</name>
    <name type="common">Marine rotifer</name>
    <name type="synonym">Brachionus muelleri</name>
    <dbReference type="NCBI Taxonomy" id="10195"/>
    <lineage>
        <taxon>Eukaryota</taxon>
        <taxon>Metazoa</taxon>
        <taxon>Spiralia</taxon>
        <taxon>Gnathifera</taxon>
        <taxon>Rotifera</taxon>
        <taxon>Eurotatoria</taxon>
        <taxon>Monogononta</taxon>
        <taxon>Pseudotrocha</taxon>
        <taxon>Ploima</taxon>
        <taxon>Brachionidae</taxon>
        <taxon>Brachionus</taxon>
    </lineage>
</organism>
<gene>
    <name evidence="1" type="ORF">BpHYR1_002768</name>
</gene>
<keyword evidence="2" id="KW-1185">Reference proteome</keyword>
<evidence type="ECO:0000313" key="1">
    <source>
        <dbReference type="EMBL" id="RNA41166.1"/>
    </source>
</evidence>
<comment type="caution">
    <text evidence="1">The sequence shown here is derived from an EMBL/GenBank/DDBJ whole genome shotgun (WGS) entry which is preliminary data.</text>
</comment>
<dbReference type="AlphaFoldDB" id="A0A3M7SZI6"/>
<proteinExistence type="predicted"/>
<protein>
    <submittedName>
        <fullName evidence="1">Uncharacterized protein</fullName>
    </submittedName>
</protein>